<evidence type="ECO:0000313" key="13">
    <source>
        <dbReference type="Proteomes" id="UP000250025"/>
    </source>
</evidence>
<feature type="transmembrane region" description="Helical" evidence="10">
    <location>
        <begin position="12"/>
        <end position="34"/>
    </location>
</feature>
<dbReference type="InterPro" id="IPR018461">
    <property type="entry name" value="Na/H_Antiport_NhaC-like_C"/>
</dbReference>
<dbReference type="GO" id="GO:0015297">
    <property type="term" value="F:antiporter activity"/>
    <property type="evidence" value="ECO:0007669"/>
    <property type="project" value="UniProtKB-KW"/>
</dbReference>
<dbReference type="PANTHER" id="PTHR33451:SF3">
    <property type="entry name" value="MALATE-2H(+)_NA(+)-LACTATE ANTIPORTER"/>
    <property type="match status" value="1"/>
</dbReference>
<evidence type="ECO:0000256" key="1">
    <source>
        <dbReference type="ARBA" id="ARBA00004651"/>
    </source>
</evidence>
<evidence type="ECO:0000256" key="4">
    <source>
        <dbReference type="ARBA" id="ARBA00022475"/>
    </source>
</evidence>
<evidence type="ECO:0000256" key="6">
    <source>
        <dbReference type="ARBA" id="ARBA00022989"/>
    </source>
</evidence>
<sequence>MSDNVRVGPIPSLPMALAPLLLTVALLMTQFFVFGDFTPHIPLACGILICAFFARLRGIAWTSVEASMLKVIKLGLPAILILLAVGMLIGTWILSGTVPTLIYYGINLVSPGWFLIATCLISSLISLAVGTSWGTIGTVGLALMGIGQGLGIPVYLTAGALVSGAFFGDKMSPLSDTTNLTPAVCETDLWTHIKSMMATTVPAMTLALLIYGWLGAGYADQLVDAGGIDTLRQTLTDHFTLSWVTLIPPVVVISLSMARLPPFPTIFGGAALGGVIAILLQGSDVQAVFNVMQNGYVAETGNEAMDTLLSKGGAMSMTWVVTLTLFALGFTGMLEAYGTIDAIMTHLARLMRGRFSMVLTSSVTTASVGVVVGDVYTTLVLPGRLLHGQYKKMGYRTSVLSRTIEDNGTLLSPLIPWNMGGSFVAATTGVPTLLYAPFAFACWLSPLFGLLWALLGRFVPKDNTSGANASAPSAELDKKGGNNTTRSHELASDT</sequence>
<keyword evidence="3" id="KW-0050">Antiport</keyword>
<feature type="transmembrane region" description="Helical" evidence="10">
    <location>
        <begin position="74"/>
        <end position="95"/>
    </location>
</feature>
<evidence type="ECO:0000256" key="8">
    <source>
        <dbReference type="ARBA" id="ARBA00038435"/>
    </source>
</evidence>
<keyword evidence="6 10" id="KW-1133">Transmembrane helix</keyword>
<feature type="transmembrane region" description="Helical" evidence="10">
    <location>
        <begin position="239"/>
        <end position="258"/>
    </location>
</feature>
<accession>A0A2Z2H9C2</accession>
<reference evidence="12 13" key="1">
    <citation type="journal article" date="2017" name="Int. J. Syst. Evol. Microbiol.">
        <title>Kushneria konosiri sp. nov., isolated from the Korean salt-fermented seafood Daemi-jeot.</title>
        <authorList>
            <person name="Yun J.H."/>
            <person name="Park S.K."/>
            <person name="Lee J.Y."/>
            <person name="Jung M.J."/>
            <person name="Bae J.W."/>
        </authorList>
    </citation>
    <scope>NUCLEOTIDE SEQUENCE [LARGE SCALE GENOMIC DNA]</scope>
    <source>
        <strain evidence="12 13">X49</strain>
    </source>
</reference>
<keyword evidence="13" id="KW-1185">Reference proteome</keyword>
<name>A0A2Z2H9C2_9GAMM</name>
<proteinExistence type="inferred from homology"/>
<evidence type="ECO:0000256" key="5">
    <source>
        <dbReference type="ARBA" id="ARBA00022692"/>
    </source>
</evidence>
<dbReference type="AlphaFoldDB" id="A0A2Z2H9C2"/>
<dbReference type="Pfam" id="PF03553">
    <property type="entry name" value="Na_H_antiporter"/>
    <property type="match status" value="1"/>
</dbReference>
<evidence type="ECO:0000256" key="9">
    <source>
        <dbReference type="SAM" id="MobiDB-lite"/>
    </source>
</evidence>
<feature type="transmembrane region" description="Helical" evidence="10">
    <location>
        <begin position="433"/>
        <end position="455"/>
    </location>
</feature>
<evidence type="ECO:0000313" key="12">
    <source>
        <dbReference type="EMBL" id="ARS53556.1"/>
    </source>
</evidence>
<feature type="transmembrane region" description="Helical" evidence="10">
    <location>
        <begin position="201"/>
        <end position="219"/>
    </location>
</feature>
<feature type="transmembrane region" description="Helical" evidence="10">
    <location>
        <begin position="314"/>
        <end position="334"/>
    </location>
</feature>
<evidence type="ECO:0000256" key="3">
    <source>
        <dbReference type="ARBA" id="ARBA00022449"/>
    </source>
</evidence>
<dbReference type="PANTHER" id="PTHR33451">
    <property type="entry name" value="MALATE-2H(+)/NA(+)-LACTATE ANTIPORTER"/>
    <property type="match status" value="1"/>
</dbReference>
<evidence type="ECO:0000256" key="7">
    <source>
        <dbReference type="ARBA" id="ARBA00023136"/>
    </source>
</evidence>
<feature type="domain" description="Na+/H+ antiporter NhaC-like C-terminal" evidence="11">
    <location>
        <begin position="164"/>
        <end position="456"/>
    </location>
</feature>
<feature type="transmembrane region" description="Helical" evidence="10">
    <location>
        <begin position="355"/>
        <end position="376"/>
    </location>
</feature>
<dbReference type="NCBIfam" id="TIGR00931">
    <property type="entry name" value="antiport_nhaC"/>
    <property type="match status" value="1"/>
</dbReference>
<feature type="compositionally biased region" description="Basic and acidic residues" evidence="9">
    <location>
        <begin position="475"/>
        <end position="494"/>
    </location>
</feature>
<dbReference type="InterPro" id="IPR004770">
    <property type="entry name" value="Na/H_antiport_NhaC"/>
</dbReference>
<protein>
    <submittedName>
        <fullName evidence="12">Na+/H+ antiporter NhaC</fullName>
    </submittedName>
</protein>
<dbReference type="RefSeq" id="WP_086622433.1">
    <property type="nucleotide sequence ID" value="NZ_CP021323.1"/>
</dbReference>
<evidence type="ECO:0000256" key="10">
    <source>
        <dbReference type="SAM" id="Phobius"/>
    </source>
</evidence>
<evidence type="ECO:0000256" key="2">
    <source>
        <dbReference type="ARBA" id="ARBA00022448"/>
    </source>
</evidence>
<evidence type="ECO:0000259" key="11">
    <source>
        <dbReference type="Pfam" id="PF03553"/>
    </source>
</evidence>
<comment type="similarity">
    <text evidence="8">Belongs to the NhaC Na(+)/H(+) (TC 2.A.35) antiporter family.</text>
</comment>
<dbReference type="EMBL" id="CP021323">
    <property type="protein sequence ID" value="ARS53556.1"/>
    <property type="molecule type" value="Genomic_DNA"/>
</dbReference>
<organism evidence="12 13">
    <name type="scientific">Kushneria konosiri</name>
    <dbReference type="NCBI Taxonomy" id="698828"/>
    <lineage>
        <taxon>Bacteria</taxon>
        <taxon>Pseudomonadati</taxon>
        <taxon>Pseudomonadota</taxon>
        <taxon>Gammaproteobacteria</taxon>
        <taxon>Oceanospirillales</taxon>
        <taxon>Halomonadaceae</taxon>
        <taxon>Kushneria</taxon>
    </lineage>
</organism>
<dbReference type="InterPro" id="IPR052180">
    <property type="entry name" value="NhaC_Na-H+_Antiporter"/>
</dbReference>
<keyword evidence="7 10" id="KW-0472">Membrane</keyword>
<keyword evidence="4" id="KW-1003">Cell membrane</keyword>
<dbReference type="OrthoDB" id="9762978at2"/>
<comment type="subcellular location">
    <subcellularLocation>
        <location evidence="1">Cell membrane</location>
        <topology evidence="1">Multi-pass membrane protein</topology>
    </subcellularLocation>
</comment>
<gene>
    <name evidence="12" type="ORF">B9G99_12385</name>
</gene>
<dbReference type="Proteomes" id="UP000250025">
    <property type="component" value="Chromosome"/>
</dbReference>
<dbReference type="KEGG" id="kus:B9G99_12385"/>
<feature type="transmembrane region" description="Helical" evidence="10">
    <location>
        <begin position="40"/>
        <end position="62"/>
    </location>
</feature>
<keyword evidence="2" id="KW-0813">Transport</keyword>
<dbReference type="GO" id="GO:0005886">
    <property type="term" value="C:plasma membrane"/>
    <property type="evidence" value="ECO:0007669"/>
    <property type="project" value="UniProtKB-SubCell"/>
</dbReference>
<keyword evidence="5 10" id="KW-0812">Transmembrane</keyword>
<feature type="region of interest" description="Disordered" evidence="9">
    <location>
        <begin position="465"/>
        <end position="494"/>
    </location>
</feature>